<dbReference type="Gene3D" id="1.20.1280.50">
    <property type="match status" value="1"/>
</dbReference>
<dbReference type="InterPro" id="IPR036322">
    <property type="entry name" value="WD40_repeat_dom_sf"/>
</dbReference>
<dbReference type="PROSITE" id="PS50181">
    <property type="entry name" value="FBOX"/>
    <property type="match status" value="1"/>
</dbReference>
<dbReference type="InterPro" id="IPR036047">
    <property type="entry name" value="F-box-like_dom_sf"/>
</dbReference>
<dbReference type="SMART" id="SM00256">
    <property type="entry name" value="FBOX"/>
    <property type="match status" value="1"/>
</dbReference>
<accession>A0AAN8JCG2</accession>
<organism evidence="4 5">
    <name type="scientific">Patella caerulea</name>
    <name type="common">Rayed Mediterranean limpet</name>
    <dbReference type="NCBI Taxonomy" id="87958"/>
    <lineage>
        <taxon>Eukaryota</taxon>
        <taxon>Metazoa</taxon>
        <taxon>Spiralia</taxon>
        <taxon>Lophotrochozoa</taxon>
        <taxon>Mollusca</taxon>
        <taxon>Gastropoda</taxon>
        <taxon>Patellogastropoda</taxon>
        <taxon>Patelloidea</taxon>
        <taxon>Patellidae</taxon>
        <taxon>Patella</taxon>
    </lineage>
</organism>
<dbReference type="InterPro" id="IPR001810">
    <property type="entry name" value="F-box_dom"/>
</dbReference>
<keyword evidence="2" id="KW-0677">Repeat</keyword>
<sequence>MELLHLPKELQFHIISRLDGFSLLNVQKVCKLWLEIVESLETTVQIWKQCCLNDIPRNILVQLTGITELMNNKEIKESANLHWTFWKEIYLDYERMSLVRDNQPKTTQVMFTTQLSACTSLRLKDNILVSGHTDGSVVLWDTDDQGQGYFKFLTKHRSHVTAVDVLNTVENMRDIDDWVLGYKVISVSRDVGIHVNNPLTNAVQRFVHYSGSVNAVSCYGGRFVVAADSSILNGQPIWQVSESNSVDTRVTSTLYGHEESCISAVAMWNGEVLSGDVIGNLFKWKIPVDGSDCSKPIHIAKFSVSYTKAIYYDGHVIFCLLGDGSICWRVGSSKFQTLPNTQELEVFSATPVCMACRARLLAIGLNSGSVLIYFFENQKSWDDFNPSQPTSYIKASQDSVNSIDIGDDGEGPVIVTSSTNEGISKFYWRPPE</sequence>
<feature type="domain" description="F-box" evidence="3">
    <location>
        <begin position="1"/>
        <end position="50"/>
    </location>
</feature>
<evidence type="ECO:0000256" key="2">
    <source>
        <dbReference type="ARBA" id="ARBA00022737"/>
    </source>
</evidence>
<protein>
    <recommendedName>
        <fullName evidence="3">F-box domain-containing protein</fullName>
    </recommendedName>
</protein>
<dbReference type="EMBL" id="JAZGQO010000011">
    <property type="protein sequence ID" value="KAK6172385.1"/>
    <property type="molecule type" value="Genomic_DNA"/>
</dbReference>
<dbReference type="Proteomes" id="UP001347796">
    <property type="component" value="Unassembled WGS sequence"/>
</dbReference>
<keyword evidence="5" id="KW-1185">Reference proteome</keyword>
<comment type="caution">
    <text evidence="4">The sequence shown here is derived from an EMBL/GenBank/DDBJ whole genome shotgun (WGS) entry which is preliminary data.</text>
</comment>
<dbReference type="PANTHER" id="PTHR44436:SF1">
    <property type="entry name" value="F-BOX_WD REPEAT-CONTAINING PROTEIN 2"/>
    <property type="match status" value="1"/>
</dbReference>
<gene>
    <name evidence="4" type="ORF">SNE40_016045</name>
</gene>
<evidence type="ECO:0000256" key="1">
    <source>
        <dbReference type="ARBA" id="ARBA00022574"/>
    </source>
</evidence>
<dbReference type="InterPro" id="IPR015943">
    <property type="entry name" value="WD40/YVTN_repeat-like_dom_sf"/>
</dbReference>
<dbReference type="SUPFAM" id="SSF50978">
    <property type="entry name" value="WD40 repeat-like"/>
    <property type="match status" value="1"/>
</dbReference>
<proteinExistence type="predicted"/>
<keyword evidence="1" id="KW-0853">WD repeat</keyword>
<dbReference type="PANTHER" id="PTHR44436">
    <property type="entry name" value="F-BOX/WD REPEAT-CONTAINING PROTEIN 2"/>
    <property type="match status" value="1"/>
</dbReference>
<reference evidence="4 5" key="1">
    <citation type="submission" date="2024-01" db="EMBL/GenBank/DDBJ databases">
        <title>The genome of the rayed Mediterranean limpet Patella caerulea (Linnaeus, 1758).</title>
        <authorList>
            <person name="Anh-Thu Weber A."/>
            <person name="Halstead-Nussloch G."/>
        </authorList>
    </citation>
    <scope>NUCLEOTIDE SEQUENCE [LARGE SCALE GENOMIC DNA]</scope>
    <source>
        <strain evidence="4">AATW-2023a</strain>
        <tissue evidence="4">Whole specimen</tissue>
    </source>
</reference>
<evidence type="ECO:0000313" key="4">
    <source>
        <dbReference type="EMBL" id="KAK6172385.1"/>
    </source>
</evidence>
<evidence type="ECO:0000313" key="5">
    <source>
        <dbReference type="Proteomes" id="UP001347796"/>
    </source>
</evidence>
<dbReference type="Pfam" id="PF12937">
    <property type="entry name" value="F-box-like"/>
    <property type="match status" value="1"/>
</dbReference>
<dbReference type="InterPro" id="IPR042627">
    <property type="entry name" value="FBXW2"/>
</dbReference>
<name>A0AAN8JCG2_PATCE</name>
<dbReference type="SUPFAM" id="SSF81383">
    <property type="entry name" value="F-box domain"/>
    <property type="match status" value="1"/>
</dbReference>
<evidence type="ECO:0000259" key="3">
    <source>
        <dbReference type="PROSITE" id="PS50181"/>
    </source>
</evidence>
<dbReference type="Gene3D" id="2.130.10.10">
    <property type="entry name" value="YVTN repeat-like/Quinoprotein amine dehydrogenase"/>
    <property type="match status" value="1"/>
</dbReference>
<dbReference type="AlphaFoldDB" id="A0AAN8JCG2"/>